<dbReference type="EMBL" id="ML220148">
    <property type="protein sequence ID" value="TGZ77841.1"/>
    <property type="molecule type" value="Genomic_DNA"/>
</dbReference>
<accession>A0A4S2MLD0</accession>
<evidence type="ECO:0000313" key="5">
    <source>
        <dbReference type="EMBL" id="TGZ77841.1"/>
    </source>
</evidence>
<dbReference type="SUPFAM" id="SSF54928">
    <property type="entry name" value="RNA-binding domain, RBD"/>
    <property type="match status" value="1"/>
</dbReference>
<dbReference type="SMART" id="SM00360">
    <property type="entry name" value="RRM"/>
    <property type="match status" value="1"/>
</dbReference>
<dbReference type="GO" id="GO:0003729">
    <property type="term" value="F:mRNA binding"/>
    <property type="evidence" value="ECO:0007669"/>
    <property type="project" value="TreeGrafter"/>
</dbReference>
<dbReference type="SMART" id="SM01218">
    <property type="entry name" value="FoP_duplication"/>
    <property type="match status" value="1"/>
</dbReference>
<keyword evidence="6" id="KW-1185">Reference proteome</keyword>
<feature type="compositionally biased region" description="Basic and acidic residues" evidence="3">
    <location>
        <begin position="75"/>
        <end position="85"/>
    </location>
</feature>
<feature type="compositionally biased region" description="Polar residues" evidence="3">
    <location>
        <begin position="290"/>
        <end position="312"/>
    </location>
</feature>
<feature type="compositionally biased region" description="Basic residues" evidence="3">
    <location>
        <begin position="18"/>
        <end position="29"/>
    </location>
</feature>
<dbReference type="CDD" id="cd12418">
    <property type="entry name" value="RRM_Aly_REF_like"/>
    <property type="match status" value="1"/>
</dbReference>
<evidence type="ECO:0000259" key="4">
    <source>
        <dbReference type="PROSITE" id="PS50102"/>
    </source>
</evidence>
<dbReference type="Proteomes" id="UP000298138">
    <property type="component" value="Unassembled WGS sequence"/>
</dbReference>
<dbReference type="PROSITE" id="PS50102">
    <property type="entry name" value="RRM"/>
    <property type="match status" value="1"/>
</dbReference>
<dbReference type="InterPro" id="IPR012677">
    <property type="entry name" value="Nucleotide-bd_a/b_plait_sf"/>
</dbReference>
<reference evidence="5 6" key="1">
    <citation type="submission" date="2019-04" db="EMBL/GenBank/DDBJ databases">
        <title>Comparative genomics and transcriptomics to analyze fruiting body development in filamentous ascomycetes.</title>
        <authorList>
            <consortium name="DOE Joint Genome Institute"/>
            <person name="Lutkenhaus R."/>
            <person name="Traeger S."/>
            <person name="Breuer J."/>
            <person name="Kuo A."/>
            <person name="Lipzen A."/>
            <person name="Pangilinan J."/>
            <person name="Dilworth D."/>
            <person name="Sandor L."/>
            <person name="Poggeler S."/>
            <person name="Barry K."/>
            <person name="Grigoriev I.V."/>
            <person name="Nowrousian M."/>
        </authorList>
    </citation>
    <scope>NUCLEOTIDE SEQUENCE [LARGE SCALE GENOMIC DNA]</scope>
    <source>
        <strain evidence="5 6">CBS 389.68</strain>
    </source>
</reference>
<feature type="compositionally biased region" description="Basic and acidic residues" evidence="3">
    <location>
        <begin position="269"/>
        <end position="287"/>
    </location>
</feature>
<dbReference type="InParanoid" id="A0A4S2MLD0"/>
<keyword evidence="1 2" id="KW-0694">RNA-binding</keyword>
<dbReference type="InterPro" id="IPR035979">
    <property type="entry name" value="RBD_domain_sf"/>
</dbReference>
<feature type="compositionally biased region" description="Basic and acidic residues" evidence="3">
    <location>
        <begin position="237"/>
        <end position="258"/>
    </location>
</feature>
<protein>
    <recommendedName>
        <fullName evidence="4">RRM domain-containing protein</fullName>
    </recommendedName>
</protein>
<dbReference type="InterPro" id="IPR000504">
    <property type="entry name" value="RRM_dom"/>
</dbReference>
<dbReference type="OrthoDB" id="5382468at2759"/>
<feature type="compositionally biased region" description="Basic and acidic residues" evidence="3">
    <location>
        <begin position="92"/>
        <end position="130"/>
    </location>
</feature>
<feature type="compositionally biased region" description="Low complexity" evidence="3">
    <location>
        <begin position="334"/>
        <end position="349"/>
    </location>
</feature>
<feature type="compositionally biased region" description="Basic and acidic residues" evidence="3">
    <location>
        <begin position="1"/>
        <end position="14"/>
    </location>
</feature>
<dbReference type="InterPro" id="IPR025715">
    <property type="entry name" value="FoP_C"/>
</dbReference>
<feature type="region of interest" description="Disordered" evidence="3">
    <location>
        <begin position="66"/>
        <end position="136"/>
    </location>
</feature>
<proteinExistence type="predicted"/>
<feature type="region of interest" description="Disordered" evidence="3">
    <location>
        <begin position="214"/>
        <end position="360"/>
    </location>
</feature>
<dbReference type="InterPro" id="IPR051229">
    <property type="entry name" value="ALYREF_mRNA_export"/>
</dbReference>
<dbReference type="Gene3D" id="3.30.70.330">
    <property type="match status" value="1"/>
</dbReference>
<name>A0A4S2MLD0_9PEZI</name>
<dbReference type="Pfam" id="PF00076">
    <property type="entry name" value="RRM_1"/>
    <property type="match status" value="1"/>
</dbReference>
<dbReference type="PANTHER" id="PTHR19965:SF82">
    <property type="entry name" value="THO COMPLEX SUBUNIT 4"/>
    <property type="match status" value="1"/>
</dbReference>
<feature type="region of interest" description="Disordered" evidence="3">
    <location>
        <begin position="1"/>
        <end position="33"/>
    </location>
</feature>
<sequence length="360" mass="39589">MDKALDEIVRERQSSKNRTSRRNPRGGVRKVREMPAAPFPELEIRPVANAGVFLGVLTTILLSSDSVDTPATNCDRSDEQPRDNTRSGGAYDESRLWVHDKFDNDNDGRRRQSSGRRGDGHSSDRADHAIHAGVPQSGARLKIENLHYELGEEELMGLFRRIGPVTKLNLLYDRAGRSEGVAFVTYEVAADAHRAIEEFDGANAHGQPITLTLVSRGGRAPQSSSTTTAGPDGARSLFDRIRTASPSDTDRSKRDPTRKPTPPGIDRYVPPERRRNAPARERDDGRRPPRSNSAPGRSGRQPRSGNGVSTGNRPRKTIEELDAEMNDYFGAANEEQQPAPAVAPVQEPVHQVDEDGDIVL</sequence>
<evidence type="ECO:0000256" key="2">
    <source>
        <dbReference type="PROSITE-ProRule" id="PRU00176"/>
    </source>
</evidence>
<dbReference type="AlphaFoldDB" id="A0A4S2MLD0"/>
<dbReference type="PANTHER" id="PTHR19965">
    <property type="entry name" value="RNA AND EXPORT FACTOR BINDING PROTEIN"/>
    <property type="match status" value="1"/>
</dbReference>
<evidence type="ECO:0000313" key="6">
    <source>
        <dbReference type="Proteomes" id="UP000298138"/>
    </source>
</evidence>
<gene>
    <name evidence="5" type="ORF">EX30DRAFT_398246</name>
</gene>
<dbReference type="GO" id="GO:0005634">
    <property type="term" value="C:nucleus"/>
    <property type="evidence" value="ECO:0007669"/>
    <property type="project" value="TreeGrafter"/>
</dbReference>
<dbReference type="STRING" id="341454.A0A4S2MLD0"/>
<evidence type="ECO:0000256" key="1">
    <source>
        <dbReference type="ARBA" id="ARBA00022884"/>
    </source>
</evidence>
<evidence type="ECO:0000256" key="3">
    <source>
        <dbReference type="SAM" id="MobiDB-lite"/>
    </source>
</evidence>
<feature type="domain" description="RRM" evidence="4">
    <location>
        <begin position="139"/>
        <end position="216"/>
    </location>
</feature>
<organism evidence="5 6">
    <name type="scientific">Ascodesmis nigricans</name>
    <dbReference type="NCBI Taxonomy" id="341454"/>
    <lineage>
        <taxon>Eukaryota</taxon>
        <taxon>Fungi</taxon>
        <taxon>Dikarya</taxon>
        <taxon>Ascomycota</taxon>
        <taxon>Pezizomycotina</taxon>
        <taxon>Pezizomycetes</taxon>
        <taxon>Pezizales</taxon>
        <taxon>Ascodesmidaceae</taxon>
        <taxon>Ascodesmis</taxon>
    </lineage>
</organism>